<dbReference type="RefSeq" id="WP_058030289.1">
    <property type="nucleotide sequence ID" value="NZ_CP013187.1"/>
</dbReference>
<dbReference type="STRING" id="161398.PP2015_2110"/>
<proteinExistence type="inferred from homology"/>
<reference evidence="3 4" key="1">
    <citation type="submission" date="2015-11" db="EMBL/GenBank/DDBJ databases">
        <authorList>
            <person name="Zhang Y."/>
            <person name="Guo Z."/>
        </authorList>
    </citation>
    <scope>NUCLEOTIDE SEQUENCE [LARGE SCALE GENOMIC DNA]</scope>
    <source>
        <strain evidence="3 4">KCTC 12086</strain>
    </source>
</reference>
<feature type="domain" description="GH16" evidence="2">
    <location>
        <begin position="27"/>
        <end position="329"/>
    </location>
</feature>
<dbReference type="PANTHER" id="PTHR10963">
    <property type="entry name" value="GLYCOSYL HYDROLASE-RELATED"/>
    <property type="match status" value="1"/>
</dbReference>
<accession>A0A0S2K2H7</accession>
<dbReference type="Proteomes" id="UP000061457">
    <property type="component" value="Chromosome I"/>
</dbReference>
<dbReference type="PANTHER" id="PTHR10963:SF55">
    <property type="entry name" value="GLYCOSIDE HYDROLASE FAMILY 16 PROTEIN"/>
    <property type="match status" value="1"/>
</dbReference>
<comment type="similarity">
    <text evidence="1">Belongs to the glycosyl hydrolase 16 family.</text>
</comment>
<evidence type="ECO:0000256" key="1">
    <source>
        <dbReference type="ARBA" id="ARBA00006865"/>
    </source>
</evidence>
<dbReference type="EMBL" id="CP013187">
    <property type="protein sequence ID" value="ALO42608.1"/>
    <property type="molecule type" value="Genomic_DNA"/>
</dbReference>
<sequence length="888" mass="96510">MIKVAKHFSHVGALIAVSTLVGCGGGAETKTDPTPINPQAPVSDWQLVWSDEFDGSSIDGQKWTHEVNCLGGGNAEKQCYTEDEANSYVSDGTLKIVALPAAEGAQQPYTSARMITKNKADFKYGRFEMRAKLPSGQGSWPAFWLLPTDEVYGGWPKSGEIDIVEAVNLKASDADGNPESHIYGTLHYGKEWPDNVNSGMAYKLPNDANPADDFHTYAIEWQEGEIRWYVDDYLYATQRRSEIRTNSKGETVGLKHRGWFAEYFDQVSGELTTHYDNAPYDQEFHMLLNFAVGGNWPENVNETGIDASAFENGQIFEIDFVRVYQCQQNVDTGKGCETIRAGYDSLEDALVEGKAPIPSPPSTGIAQNLTIFDGSFNPNWPAWDCCGGSTPEIVEDEMKGNVVEFVVGAEPTVNGFITREAFITDEAGKPSPFDASPMIETGMLSFDMKIVTAPNNADSTWMLKLESSEGTTAIEIPLSQNKSGTEPVVGQWQTFEFSLQALADGGLDLSAIDVVMIFPAWGTGEGAQYRVANLKIEDSEIAASPELIVFENEQNPSWPLWDCCGGSTPTVELDDDAHGNVAEFKIGDSPTVMGFISRADNILDGGSVSPFDATSILSNGVIEFEMKITNAPDNAEAPWLFKVESVDAASFAEVDLSTSVEQAAPVVGEWQKYTFKLSDLANAGLDVSAIDVLMIFPAWGQGAGAIYRVDNVKIYDPNASDAFMGHVLFADDVKEKWSLWDCCGGSTPTIENDDTAHGMTAEFKVGAEPTVLGLFAEDEHFIDASTLFETGVVQFELKVVTAPNNADAAWLFKIESLGASSFAEFPLSASQEGKAPVVGEWQTYTYSLKDLSDAGLDISAIDILMFFPAWGAGEGAVYRVDNVMIKAL</sequence>
<protein>
    <submittedName>
        <fullName evidence="3">Glucan endo-1,3-beta-D-glucosidase</fullName>
    </submittedName>
</protein>
<evidence type="ECO:0000313" key="3">
    <source>
        <dbReference type="EMBL" id="ALO42608.1"/>
    </source>
</evidence>
<dbReference type="GO" id="GO:0004553">
    <property type="term" value="F:hydrolase activity, hydrolyzing O-glycosyl compounds"/>
    <property type="evidence" value="ECO:0007669"/>
    <property type="project" value="InterPro"/>
</dbReference>
<dbReference type="OrthoDB" id="9809583at2"/>
<dbReference type="InterPro" id="IPR013320">
    <property type="entry name" value="ConA-like_dom_sf"/>
</dbReference>
<dbReference type="PATRIC" id="fig|161398.10.peg.2146"/>
<evidence type="ECO:0000259" key="2">
    <source>
        <dbReference type="PROSITE" id="PS51762"/>
    </source>
</evidence>
<dbReference type="PROSITE" id="PS51257">
    <property type="entry name" value="PROKAR_LIPOPROTEIN"/>
    <property type="match status" value="1"/>
</dbReference>
<dbReference type="Pfam" id="PF00722">
    <property type="entry name" value="Glyco_hydro_16"/>
    <property type="match status" value="1"/>
</dbReference>
<dbReference type="SUPFAM" id="SSF49899">
    <property type="entry name" value="Concanavalin A-like lectins/glucanases"/>
    <property type="match status" value="1"/>
</dbReference>
<dbReference type="SUPFAM" id="SSF49785">
    <property type="entry name" value="Galactose-binding domain-like"/>
    <property type="match status" value="3"/>
</dbReference>
<dbReference type="PROSITE" id="PS51762">
    <property type="entry name" value="GH16_2"/>
    <property type="match status" value="1"/>
</dbReference>
<dbReference type="KEGG" id="pphe:PP2015_2110"/>
<dbReference type="GO" id="GO:0005975">
    <property type="term" value="P:carbohydrate metabolic process"/>
    <property type="evidence" value="ECO:0007669"/>
    <property type="project" value="InterPro"/>
</dbReference>
<gene>
    <name evidence="3" type="ORF">PP2015_2110</name>
</gene>
<dbReference type="InterPro" id="IPR000757">
    <property type="entry name" value="Beta-glucanase-like"/>
</dbReference>
<dbReference type="InterPro" id="IPR050546">
    <property type="entry name" value="Glycosyl_Hydrlase_16"/>
</dbReference>
<dbReference type="AlphaFoldDB" id="A0A0S2K2H7"/>
<dbReference type="Gene3D" id="2.60.120.430">
    <property type="entry name" value="Galactose-binding lectin"/>
    <property type="match status" value="3"/>
</dbReference>
<keyword evidence="4" id="KW-1185">Reference proteome</keyword>
<dbReference type="InterPro" id="IPR008979">
    <property type="entry name" value="Galactose-bd-like_sf"/>
</dbReference>
<dbReference type="CDD" id="cd08023">
    <property type="entry name" value="GH16_laminarinase_like"/>
    <property type="match status" value="1"/>
</dbReference>
<organism evidence="3 4">
    <name type="scientific">Pseudoalteromonas phenolica</name>
    <dbReference type="NCBI Taxonomy" id="161398"/>
    <lineage>
        <taxon>Bacteria</taxon>
        <taxon>Pseudomonadati</taxon>
        <taxon>Pseudomonadota</taxon>
        <taxon>Gammaproteobacteria</taxon>
        <taxon>Alteromonadales</taxon>
        <taxon>Pseudoalteromonadaceae</taxon>
        <taxon>Pseudoalteromonas</taxon>
    </lineage>
</organism>
<evidence type="ECO:0000313" key="4">
    <source>
        <dbReference type="Proteomes" id="UP000061457"/>
    </source>
</evidence>
<dbReference type="Gene3D" id="2.60.120.200">
    <property type="match status" value="1"/>
</dbReference>
<name>A0A0S2K2H7_9GAMM</name>